<proteinExistence type="predicted"/>
<gene>
    <name evidence="2" type="ORF">NDU88_000587</name>
</gene>
<evidence type="ECO:0000256" key="1">
    <source>
        <dbReference type="SAM" id="MobiDB-lite"/>
    </source>
</evidence>
<feature type="region of interest" description="Disordered" evidence="1">
    <location>
        <begin position="1"/>
        <end position="35"/>
    </location>
</feature>
<accession>A0AAV7URQ9</accession>
<dbReference type="AlphaFoldDB" id="A0AAV7URQ9"/>
<dbReference type="Proteomes" id="UP001066276">
    <property type="component" value="Chromosome 2_2"/>
</dbReference>
<dbReference type="EMBL" id="JANPWB010000004">
    <property type="protein sequence ID" value="KAJ1191271.1"/>
    <property type="molecule type" value="Genomic_DNA"/>
</dbReference>
<feature type="compositionally biased region" description="Polar residues" evidence="1">
    <location>
        <begin position="11"/>
        <end position="35"/>
    </location>
</feature>
<protein>
    <submittedName>
        <fullName evidence="2">Uncharacterized protein</fullName>
    </submittedName>
</protein>
<reference evidence="2" key="1">
    <citation type="journal article" date="2022" name="bioRxiv">
        <title>Sequencing and chromosome-scale assembly of the giantPleurodeles waltlgenome.</title>
        <authorList>
            <person name="Brown T."/>
            <person name="Elewa A."/>
            <person name="Iarovenko S."/>
            <person name="Subramanian E."/>
            <person name="Araus A.J."/>
            <person name="Petzold A."/>
            <person name="Susuki M."/>
            <person name="Suzuki K.-i.T."/>
            <person name="Hayashi T."/>
            <person name="Toyoda A."/>
            <person name="Oliveira C."/>
            <person name="Osipova E."/>
            <person name="Leigh N.D."/>
            <person name="Simon A."/>
            <person name="Yun M.H."/>
        </authorList>
    </citation>
    <scope>NUCLEOTIDE SEQUENCE</scope>
    <source>
        <strain evidence="2">20211129_DDA</strain>
        <tissue evidence="2">Liver</tissue>
    </source>
</reference>
<sequence length="78" mass="8347">MTPRRSRTAGKCSSQRADFTASNTGNYTSQQSVSGTRHVTSRHATLLFRCRTPALCIVLAYTARAGGGDCAFCQAGPY</sequence>
<comment type="caution">
    <text evidence="2">The sequence shown here is derived from an EMBL/GenBank/DDBJ whole genome shotgun (WGS) entry which is preliminary data.</text>
</comment>
<organism evidence="2 3">
    <name type="scientific">Pleurodeles waltl</name>
    <name type="common">Iberian ribbed newt</name>
    <dbReference type="NCBI Taxonomy" id="8319"/>
    <lineage>
        <taxon>Eukaryota</taxon>
        <taxon>Metazoa</taxon>
        <taxon>Chordata</taxon>
        <taxon>Craniata</taxon>
        <taxon>Vertebrata</taxon>
        <taxon>Euteleostomi</taxon>
        <taxon>Amphibia</taxon>
        <taxon>Batrachia</taxon>
        <taxon>Caudata</taxon>
        <taxon>Salamandroidea</taxon>
        <taxon>Salamandridae</taxon>
        <taxon>Pleurodelinae</taxon>
        <taxon>Pleurodeles</taxon>
    </lineage>
</organism>
<keyword evidence="3" id="KW-1185">Reference proteome</keyword>
<evidence type="ECO:0000313" key="2">
    <source>
        <dbReference type="EMBL" id="KAJ1191271.1"/>
    </source>
</evidence>
<evidence type="ECO:0000313" key="3">
    <source>
        <dbReference type="Proteomes" id="UP001066276"/>
    </source>
</evidence>
<name>A0AAV7URQ9_PLEWA</name>